<accession>A0ABD5B828</accession>
<evidence type="ECO:0000313" key="2">
    <source>
        <dbReference type="Proteomes" id="UP001239265"/>
    </source>
</evidence>
<dbReference type="Proteomes" id="UP001239265">
    <property type="component" value="Unassembled WGS sequence"/>
</dbReference>
<dbReference type="AlphaFoldDB" id="A0ABD5B828"/>
<dbReference type="EMBL" id="JAUCQJ010000004">
    <property type="protein sequence ID" value="MDQ8749963.1"/>
    <property type="molecule type" value="Genomic_DNA"/>
</dbReference>
<reference evidence="1 2" key="1">
    <citation type="submission" date="2023-06" db="EMBL/GenBank/DDBJ databases">
        <title>Nosocomial Elizabethkingia miricola genome.</title>
        <authorList>
            <person name="Morgado S."/>
            <person name="Fonseca E."/>
            <person name="Freitas F."/>
            <person name="Vicente A.C."/>
        </authorList>
    </citation>
    <scope>NUCLEOTIDE SEQUENCE [LARGE SCALE GENOMIC DNA]</scope>
    <source>
        <strain evidence="1 2">EM15</strain>
    </source>
</reference>
<dbReference type="RefSeq" id="WP_104916166.1">
    <property type="nucleotide sequence ID" value="NZ_JAUCQJ010000004.1"/>
</dbReference>
<organism evidence="1 2">
    <name type="scientific">Elizabethkingia miricola</name>
    <name type="common">Chryseobacterium miricola</name>
    <dbReference type="NCBI Taxonomy" id="172045"/>
    <lineage>
        <taxon>Bacteria</taxon>
        <taxon>Pseudomonadati</taxon>
        <taxon>Bacteroidota</taxon>
        <taxon>Flavobacteriia</taxon>
        <taxon>Flavobacteriales</taxon>
        <taxon>Weeksellaceae</taxon>
        <taxon>Elizabethkingia</taxon>
    </lineage>
</organism>
<evidence type="ECO:0000313" key="1">
    <source>
        <dbReference type="EMBL" id="MDQ8749963.1"/>
    </source>
</evidence>
<comment type="caution">
    <text evidence="1">The sequence shown here is derived from an EMBL/GenBank/DDBJ whole genome shotgun (WGS) entry which is preliminary data.</text>
</comment>
<name>A0ABD5B828_ELIMR</name>
<gene>
    <name evidence="1" type="ORF">QT385_15010</name>
</gene>
<proteinExistence type="predicted"/>
<protein>
    <submittedName>
        <fullName evidence="1">Uncharacterized protein</fullName>
    </submittedName>
</protein>
<sequence length="180" mass="21225">MASKQLNFFITPDNFDRINDMILERNIVVLLKENISDTSEIITTKTLPPIEDEIFQVYLSTPQFLDKIIVLSTDNGKRSFDVLRSYLLEFSLGGFYPYDINLLQRARFYYVKSFFNKYDELEKKSNSFCEWCDDIIRSFKKEFLKRYSNDKEDLYSQSAIEWIEKNNAAKTGGGLGWRKP</sequence>